<organism evidence="1 2">
    <name type="scientific">Kingella bonacorsii</name>
    <dbReference type="NCBI Taxonomy" id="2796361"/>
    <lineage>
        <taxon>Bacteria</taxon>
        <taxon>Pseudomonadati</taxon>
        <taxon>Pseudomonadota</taxon>
        <taxon>Betaproteobacteria</taxon>
        <taxon>Neisseriales</taxon>
        <taxon>Neisseriaceae</taxon>
        <taxon>Kingella</taxon>
    </lineage>
</organism>
<proteinExistence type="predicted"/>
<accession>A0ABS1BTM4</accession>
<dbReference type="Proteomes" id="UP000614058">
    <property type="component" value="Unassembled WGS sequence"/>
</dbReference>
<sequence length="179" mass="19878">MPELRFAKVSGCLSATPTKKTAMNHFAQPLQFLAREGFTLAAPRARQTMTIEQIQGNLYGYLDDFAPLNFRFIRYPDQAVTATETATGQAFECFGRCELGALASDGQGRVWLLVRDRESFEGRARVFANATLAQFVACYCRFVASIYRLKSQMQAAWDGLEAEAADLAAQIERIEANAT</sequence>
<dbReference type="RefSeq" id="WP_200522651.1">
    <property type="nucleotide sequence ID" value="NZ_JAEHNZ010000002.1"/>
</dbReference>
<keyword evidence="2" id="KW-1185">Reference proteome</keyword>
<name>A0ABS1BTM4_9NEIS</name>
<evidence type="ECO:0000313" key="2">
    <source>
        <dbReference type="Proteomes" id="UP000614058"/>
    </source>
</evidence>
<reference evidence="1 2" key="1">
    <citation type="journal article" date="2021" name="Pathogens">
        <title>Isolation and Characterization of Kingella bonacorsii sp. nov., A Novel Kingella Species Detected in a Stable Periodontitis Subject.</title>
        <authorList>
            <person name="Antezack A."/>
            <person name="Boxberger M."/>
            <person name="Rolland C."/>
            <person name="Monnet-Corti V."/>
            <person name="La Scola B."/>
        </authorList>
    </citation>
    <scope>NUCLEOTIDE SEQUENCE [LARGE SCALE GENOMIC DNA]</scope>
    <source>
        <strain evidence="1 2">Marseille-Q4569</strain>
    </source>
</reference>
<gene>
    <name evidence="1" type="ORF">JDW22_08460</name>
</gene>
<comment type="caution">
    <text evidence="1">The sequence shown here is derived from an EMBL/GenBank/DDBJ whole genome shotgun (WGS) entry which is preliminary data.</text>
</comment>
<evidence type="ECO:0000313" key="1">
    <source>
        <dbReference type="EMBL" id="MBK0396603.1"/>
    </source>
</evidence>
<dbReference type="EMBL" id="JAEHNZ010000002">
    <property type="protein sequence ID" value="MBK0396603.1"/>
    <property type="molecule type" value="Genomic_DNA"/>
</dbReference>
<protein>
    <submittedName>
        <fullName evidence="1">SUKH-4 family immunity protein</fullName>
    </submittedName>
</protein>